<dbReference type="GO" id="GO:0003677">
    <property type="term" value="F:DNA binding"/>
    <property type="evidence" value="ECO:0007669"/>
    <property type="project" value="InterPro"/>
</dbReference>
<evidence type="ECO:0000259" key="1">
    <source>
        <dbReference type="SMART" id="SM00530"/>
    </source>
</evidence>
<organism evidence="2 3">
    <name type="scientific">Lentzea albidocapillata</name>
    <dbReference type="NCBI Taxonomy" id="40571"/>
    <lineage>
        <taxon>Bacteria</taxon>
        <taxon>Bacillati</taxon>
        <taxon>Actinomycetota</taxon>
        <taxon>Actinomycetes</taxon>
        <taxon>Pseudonocardiales</taxon>
        <taxon>Pseudonocardiaceae</taxon>
        <taxon>Lentzea</taxon>
    </lineage>
</organism>
<protein>
    <submittedName>
        <fullName evidence="2">Helix-turn-helix domain-containing protein</fullName>
    </submittedName>
</protein>
<dbReference type="SMART" id="SM00530">
    <property type="entry name" value="HTH_XRE"/>
    <property type="match status" value="1"/>
</dbReference>
<feature type="domain" description="HTH cro/C1-type" evidence="1">
    <location>
        <begin position="15"/>
        <end position="70"/>
    </location>
</feature>
<evidence type="ECO:0000313" key="2">
    <source>
        <dbReference type="EMBL" id="SMD22644.1"/>
    </source>
</evidence>
<proteinExistence type="predicted"/>
<dbReference type="Proteomes" id="UP000192840">
    <property type="component" value="Unassembled WGS sequence"/>
</dbReference>
<dbReference type="AlphaFoldDB" id="A0A1W2FLL1"/>
<dbReference type="InterPro" id="IPR010982">
    <property type="entry name" value="Lambda_DNA-bd_dom_sf"/>
</dbReference>
<dbReference type="Pfam" id="PF13560">
    <property type="entry name" value="HTH_31"/>
    <property type="match status" value="1"/>
</dbReference>
<dbReference type="Pfam" id="PF19054">
    <property type="entry name" value="DUF5753"/>
    <property type="match status" value="1"/>
</dbReference>
<name>A0A1W2FLL1_9PSEU</name>
<sequence length="294" mass="32260">MTQGPSDFKKSLGKRLGELMERAGVGKSEVAEALDCSQAKVFRILRGGVGVNPSELDKLLDLLGVAAGEREELKLLGKEAKKRRPPTPWGTAVPDSLRKYFGTEESATLIRTYDPELVNGLAQTETYMRSVIEASRLHRPGDVPRLVQARLARQRFLDERLDGEHPPQLHIVLSEGAIRREIGGAAAMREQLLHLIELTRNRRGAIKRRGGLGPVVVQVVPFSAGAHAACGFPFTLFTPPDGNVVAYNENLTDGLFVSEAGRIESYEMTWQALVTSALSPQKFVELLDTVAKQL</sequence>
<evidence type="ECO:0000313" key="3">
    <source>
        <dbReference type="Proteomes" id="UP000192840"/>
    </source>
</evidence>
<gene>
    <name evidence="2" type="ORF">SAMN05660733_06897</name>
</gene>
<dbReference type="RefSeq" id="WP_030480623.1">
    <property type="nucleotide sequence ID" value="NZ_FWYC01000017.1"/>
</dbReference>
<reference evidence="3" key="1">
    <citation type="submission" date="2017-04" db="EMBL/GenBank/DDBJ databases">
        <authorList>
            <person name="Varghese N."/>
            <person name="Submissions S."/>
        </authorList>
    </citation>
    <scope>NUCLEOTIDE SEQUENCE [LARGE SCALE GENOMIC DNA]</scope>
    <source>
        <strain evidence="3">DSM 44073</strain>
    </source>
</reference>
<dbReference type="InterPro" id="IPR043917">
    <property type="entry name" value="DUF5753"/>
</dbReference>
<keyword evidence="3" id="KW-1185">Reference proteome</keyword>
<dbReference type="CDD" id="cd00093">
    <property type="entry name" value="HTH_XRE"/>
    <property type="match status" value="1"/>
</dbReference>
<dbReference type="STRING" id="40571.SAMN05660733_06897"/>
<dbReference type="OrthoDB" id="4285266at2"/>
<dbReference type="SUPFAM" id="SSF47413">
    <property type="entry name" value="lambda repressor-like DNA-binding domains"/>
    <property type="match status" value="1"/>
</dbReference>
<accession>A0A1W2FLL1</accession>
<dbReference type="eggNOG" id="COG1396">
    <property type="taxonomic scope" value="Bacteria"/>
</dbReference>
<dbReference type="Gene3D" id="1.10.260.40">
    <property type="entry name" value="lambda repressor-like DNA-binding domains"/>
    <property type="match status" value="1"/>
</dbReference>
<dbReference type="EMBL" id="FWYC01000017">
    <property type="protein sequence ID" value="SMD22644.1"/>
    <property type="molecule type" value="Genomic_DNA"/>
</dbReference>
<dbReference type="InterPro" id="IPR001387">
    <property type="entry name" value="Cro/C1-type_HTH"/>
</dbReference>